<accession>K0T3N7</accession>
<dbReference type="Proteomes" id="UP000266841">
    <property type="component" value="Unassembled WGS sequence"/>
</dbReference>
<dbReference type="PANTHER" id="PTHR11102:SF160">
    <property type="entry name" value="ERAD-ASSOCIATED E3 UBIQUITIN-PROTEIN LIGASE COMPONENT HRD3"/>
    <property type="match status" value="1"/>
</dbReference>
<proteinExistence type="inferred from homology"/>
<dbReference type="InterPro" id="IPR011990">
    <property type="entry name" value="TPR-like_helical_dom_sf"/>
</dbReference>
<evidence type="ECO:0000256" key="1">
    <source>
        <dbReference type="ARBA" id="ARBA00038101"/>
    </source>
</evidence>
<dbReference type="OrthoDB" id="272077at2759"/>
<comment type="caution">
    <text evidence="3">The sequence shown here is derived from an EMBL/GenBank/DDBJ whole genome shotgun (WGS) entry which is preliminary data.</text>
</comment>
<name>K0T3N7_THAOC</name>
<dbReference type="SMART" id="SM00671">
    <property type="entry name" value="SEL1"/>
    <property type="match status" value="3"/>
</dbReference>
<dbReference type="PANTHER" id="PTHR11102">
    <property type="entry name" value="SEL-1-LIKE PROTEIN"/>
    <property type="match status" value="1"/>
</dbReference>
<dbReference type="SUPFAM" id="SSF81901">
    <property type="entry name" value="HCP-like"/>
    <property type="match status" value="1"/>
</dbReference>
<dbReference type="Gene3D" id="1.25.40.10">
    <property type="entry name" value="Tetratricopeptide repeat domain"/>
    <property type="match status" value="1"/>
</dbReference>
<comment type="similarity">
    <text evidence="1">Belongs to the sel-1 family.</text>
</comment>
<sequence>MFVFGSAAKADADGDDGGGRGKASSTTATDGAPSFAFDASFLPAVTATPTDNADDAPAAAGGFKFNVPPHQPAAAPAKGGESGDTTPLFGSTLKSRQEVGPACVKTETKREEATDGASEKQGAPIAMHCSVASAGFLLREPVTQEELMNSGHELPERYTCPLCCLPIALPAPKHSKVKPCCMKTVCNGCTHASRQRGMGRMCPFCRTPLPKRGAAAVLALIRKRVDARDPKATEILAHAYCHGEHGLMQDVPRAIQLWTEAANLGDLNAHYKLGFRFCKGDGVEKDVARGVRHWQRAAMQGHPDSRFELGCHEYDSGNHELAVRHWMISAKMGDEDSLNRIKAMFMKGHATKAQYAEALKGYQTALEETKSPQREEAKKIQWK</sequence>
<evidence type="ECO:0000313" key="4">
    <source>
        <dbReference type="Proteomes" id="UP000266841"/>
    </source>
</evidence>
<evidence type="ECO:0008006" key="5">
    <source>
        <dbReference type="Google" id="ProtNLM"/>
    </source>
</evidence>
<feature type="region of interest" description="Disordered" evidence="2">
    <location>
        <begin position="1"/>
        <end position="34"/>
    </location>
</feature>
<dbReference type="InterPro" id="IPR006597">
    <property type="entry name" value="Sel1-like"/>
</dbReference>
<keyword evidence="4" id="KW-1185">Reference proteome</keyword>
<feature type="compositionally biased region" description="Low complexity" evidence="2">
    <location>
        <begin position="46"/>
        <end position="60"/>
    </location>
</feature>
<dbReference type="Pfam" id="PF08238">
    <property type="entry name" value="Sel1"/>
    <property type="match status" value="2"/>
</dbReference>
<evidence type="ECO:0000256" key="2">
    <source>
        <dbReference type="SAM" id="MobiDB-lite"/>
    </source>
</evidence>
<dbReference type="InterPro" id="IPR013083">
    <property type="entry name" value="Znf_RING/FYVE/PHD"/>
</dbReference>
<feature type="region of interest" description="Disordered" evidence="2">
    <location>
        <begin position="46"/>
        <end position="121"/>
    </location>
</feature>
<dbReference type="EMBL" id="AGNL01006919">
    <property type="protein sequence ID" value="EJK71684.1"/>
    <property type="molecule type" value="Genomic_DNA"/>
</dbReference>
<dbReference type="Gene3D" id="3.30.40.10">
    <property type="entry name" value="Zinc/RING finger domain, C3HC4 (zinc finger)"/>
    <property type="match status" value="1"/>
</dbReference>
<protein>
    <recommendedName>
        <fullName evidence="5">RING-type domain-containing protein</fullName>
    </recommendedName>
</protein>
<dbReference type="AlphaFoldDB" id="K0T3N7"/>
<evidence type="ECO:0000313" key="3">
    <source>
        <dbReference type="EMBL" id="EJK71684.1"/>
    </source>
</evidence>
<gene>
    <name evidence="3" type="ORF">THAOC_06852</name>
</gene>
<feature type="compositionally biased region" description="Polar residues" evidence="2">
    <location>
        <begin position="83"/>
        <end position="94"/>
    </location>
</feature>
<organism evidence="3 4">
    <name type="scientific">Thalassiosira oceanica</name>
    <name type="common">Marine diatom</name>
    <dbReference type="NCBI Taxonomy" id="159749"/>
    <lineage>
        <taxon>Eukaryota</taxon>
        <taxon>Sar</taxon>
        <taxon>Stramenopiles</taxon>
        <taxon>Ochrophyta</taxon>
        <taxon>Bacillariophyta</taxon>
        <taxon>Coscinodiscophyceae</taxon>
        <taxon>Thalassiosirophycidae</taxon>
        <taxon>Thalassiosirales</taxon>
        <taxon>Thalassiosiraceae</taxon>
        <taxon>Thalassiosira</taxon>
    </lineage>
</organism>
<reference evidence="3 4" key="1">
    <citation type="journal article" date="2012" name="Genome Biol.">
        <title>Genome and low-iron response of an oceanic diatom adapted to chronic iron limitation.</title>
        <authorList>
            <person name="Lommer M."/>
            <person name="Specht M."/>
            <person name="Roy A.S."/>
            <person name="Kraemer L."/>
            <person name="Andreson R."/>
            <person name="Gutowska M.A."/>
            <person name="Wolf J."/>
            <person name="Bergner S.V."/>
            <person name="Schilhabel M.B."/>
            <person name="Klostermeier U.C."/>
            <person name="Beiko R.G."/>
            <person name="Rosenstiel P."/>
            <person name="Hippler M."/>
            <person name="Laroche J."/>
        </authorList>
    </citation>
    <scope>NUCLEOTIDE SEQUENCE [LARGE SCALE GENOMIC DNA]</scope>
    <source>
        <strain evidence="3 4">CCMP1005</strain>
    </source>
</reference>
<dbReference type="InterPro" id="IPR050767">
    <property type="entry name" value="Sel1_AlgK"/>
</dbReference>